<evidence type="ECO:0000259" key="7">
    <source>
        <dbReference type="PROSITE" id="PS51039"/>
    </source>
</evidence>
<dbReference type="SUPFAM" id="SSF118310">
    <property type="entry name" value="AN1-like Zinc finger"/>
    <property type="match status" value="1"/>
</dbReference>
<dbReference type="OrthoDB" id="428577at2759"/>
<sequence>MDSAGEVASKSAGPASVSSVRSADSAEEVLPLPPCYSNRCESCRKKMGLVAFNCKCGFTICVAHRYSETHNCSFDFKAGGDGATGDHPSPLEDVMGKLSLMEKHPSGGGIAVMGLSLPGAVLTPTSTTPISAATSLPSSKASALSRVAVTVAAAAVIAAIAAATVCPAMGLTAGTGSEQGRAVGFNGFRPLAFQEHESRSNLKKIRHRILKLHERGLSLKIIGKPSEHLEDQLVLGDRCIDVIQPVGKVLELLAIDRHRGGALDGGAKFMLQLHSPGIFVVVK</sequence>
<evidence type="ECO:0000313" key="8">
    <source>
        <dbReference type="EMBL" id="VFQ95265.1"/>
    </source>
</evidence>
<dbReference type="InterPro" id="IPR000058">
    <property type="entry name" value="Znf_AN1"/>
</dbReference>
<comment type="function">
    <text evidence="1">May be involved in environmental stress response.</text>
</comment>
<proteinExistence type="predicted"/>
<name>A0A484N1T0_9ASTE</name>
<evidence type="ECO:0000256" key="4">
    <source>
        <dbReference type="ARBA" id="ARBA00022833"/>
    </source>
</evidence>
<dbReference type="Gene3D" id="4.10.1110.10">
    <property type="entry name" value="AN1-like Zinc finger"/>
    <property type="match status" value="1"/>
</dbReference>
<keyword evidence="3 5" id="KW-0863">Zinc-finger</keyword>
<evidence type="ECO:0000313" key="9">
    <source>
        <dbReference type="Proteomes" id="UP000595140"/>
    </source>
</evidence>
<evidence type="ECO:0000256" key="5">
    <source>
        <dbReference type="PROSITE-ProRule" id="PRU00449"/>
    </source>
</evidence>
<dbReference type="Proteomes" id="UP000595140">
    <property type="component" value="Unassembled WGS sequence"/>
</dbReference>
<evidence type="ECO:0000256" key="3">
    <source>
        <dbReference type="ARBA" id="ARBA00022771"/>
    </source>
</evidence>
<dbReference type="AlphaFoldDB" id="A0A484N1T0"/>
<keyword evidence="9" id="KW-1185">Reference proteome</keyword>
<evidence type="ECO:0000256" key="1">
    <source>
        <dbReference type="ARBA" id="ARBA00003732"/>
    </source>
</evidence>
<evidence type="ECO:0000256" key="2">
    <source>
        <dbReference type="ARBA" id="ARBA00022723"/>
    </source>
</evidence>
<keyword evidence="2" id="KW-0479">Metal-binding</keyword>
<reference evidence="8 9" key="1">
    <citation type="submission" date="2018-04" db="EMBL/GenBank/DDBJ databases">
        <authorList>
            <person name="Vogel A."/>
        </authorList>
    </citation>
    <scope>NUCLEOTIDE SEQUENCE [LARGE SCALE GENOMIC DNA]</scope>
</reference>
<dbReference type="EMBL" id="OOIL02005599">
    <property type="protein sequence ID" value="VFQ95265.1"/>
    <property type="molecule type" value="Genomic_DNA"/>
</dbReference>
<feature type="domain" description="AN1-type" evidence="7">
    <location>
        <begin position="34"/>
        <end position="80"/>
    </location>
</feature>
<organism evidence="8 9">
    <name type="scientific">Cuscuta campestris</name>
    <dbReference type="NCBI Taxonomy" id="132261"/>
    <lineage>
        <taxon>Eukaryota</taxon>
        <taxon>Viridiplantae</taxon>
        <taxon>Streptophyta</taxon>
        <taxon>Embryophyta</taxon>
        <taxon>Tracheophyta</taxon>
        <taxon>Spermatophyta</taxon>
        <taxon>Magnoliopsida</taxon>
        <taxon>eudicotyledons</taxon>
        <taxon>Gunneridae</taxon>
        <taxon>Pentapetalae</taxon>
        <taxon>asterids</taxon>
        <taxon>lamiids</taxon>
        <taxon>Solanales</taxon>
        <taxon>Convolvulaceae</taxon>
        <taxon>Cuscuteae</taxon>
        <taxon>Cuscuta</taxon>
        <taxon>Cuscuta subgen. Grammica</taxon>
        <taxon>Cuscuta sect. Cleistogrammica</taxon>
    </lineage>
</organism>
<dbReference type="InterPro" id="IPR050652">
    <property type="entry name" value="AN1_A20_ZnFinger"/>
</dbReference>
<dbReference type="SMART" id="SM00154">
    <property type="entry name" value="ZnF_AN1"/>
    <property type="match status" value="1"/>
</dbReference>
<dbReference type="PROSITE" id="PS51039">
    <property type="entry name" value="ZF_AN1"/>
    <property type="match status" value="1"/>
</dbReference>
<keyword evidence="4" id="KW-0862">Zinc</keyword>
<accession>A0A484N1T0</accession>
<dbReference type="Pfam" id="PF01428">
    <property type="entry name" value="zf-AN1"/>
    <property type="match status" value="1"/>
</dbReference>
<dbReference type="PANTHER" id="PTHR10634">
    <property type="entry name" value="AN1-TYPE ZINC FINGER PROTEIN"/>
    <property type="match status" value="1"/>
</dbReference>
<dbReference type="GO" id="GO:0008270">
    <property type="term" value="F:zinc ion binding"/>
    <property type="evidence" value="ECO:0007669"/>
    <property type="project" value="UniProtKB-KW"/>
</dbReference>
<dbReference type="PANTHER" id="PTHR10634:SF98">
    <property type="entry name" value="ZINC FINGER A20 AND AN1 DOMAIN-CONTAINING STRESS-ASSOCIATED PROTEIN 3"/>
    <property type="match status" value="1"/>
</dbReference>
<gene>
    <name evidence="8" type="ORF">CCAM_LOCUS37041</name>
</gene>
<evidence type="ECO:0000256" key="6">
    <source>
        <dbReference type="SAM" id="MobiDB-lite"/>
    </source>
</evidence>
<feature type="region of interest" description="Disordered" evidence="6">
    <location>
        <begin position="1"/>
        <end position="23"/>
    </location>
</feature>
<dbReference type="InterPro" id="IPR035896">
    <property type="entry name" value="AN1-like_Znf"/>
</dbReference>
<protein>
    <recommendedName>
        <fullName evidence="7">AN1-type domain-containing protein</fullName>
    </recommendedName>
</protein>